<dbReference type="Pfam" id="PF13966">
    <property type="entry name" value="zf-RVT"/>
    <property type="match status" value="1"/>
</dbReference>
<dbReference type="Pfam" id="PF00076">
    <property type="entry name" value="RRM_1"/>
    <property type="match status" value="1"/>
</dbReference>
<keyword evidence="3" id="KW-0472">Membrane</keyword>
<evidence type="ECO:0000256" key="2">
    <source>
        <dbReference type="SAM" id="MobiDB-lite"/>
    </source>
</evidence>
<dbReference type="CDD" id="cd01650">
    <property type="entry name" value="RT_nLTR_like"/>
    <property type="match status" value="1"/>
</dbReference>
<keyword evidence="3" id="KW-1133">Transmembrane helix</keyword>
<dbReference type="InterPro" id="IPR026960">
    <property type="entry name" value="RVT-Znf"/>
</dbReference>
<dbReference type="InterPro" id="IPR000504">
    <property type="entry name" value="RRM_dom"/>
</dbReference>
<feature type="compositionally biased region" description="Polar residues" evidence="2">
    <location>
        <begin position="834"/>
        <end position="863"/>
    </location>
</feature>
<keyword evidence="3" id="KW-0812">Transmembrane</keyword>
<keyword evidence="7" id="KW-1185">Reference proteome</keyword>
<proteinExistence type="predicted"/>
<dbReference type="Proteomes" id="UP000289340">
    <property type="component" value="Chromosome 11"/>
</dbReference>
<feature type="compositionally biased region" description="Polar residues" evidence="2">
    <location>
        <begin position="981"/>
        <end position="992"/>
    </location>
</feature>
<feature type="region of interest" description="Disordered" evidence="2">
    <location>
        <begin position="1"/>
        <end position="21"/>
    </location>
</feature>
<feature type="region of interest" description="Disordered" evidence="2">
    <location>
        <begin position="787"/>
        <end position="863"/>
    </location>
</feature>
<feature type="domain" description="RRM" evidence="4">
    <location>
        <begin position="462"/>
        <end position="539"/>
    </location>
</feature>
<dbReference type="Gene3D" id="3.30.70.330">
    <property type="match status" value="1"/>
</dbReference>
<feature type="compositionally biased region" description="Polar residues" evidence="2">
    <location>
        <begin position="948"/>
        <end position="962"/>
    </location>
</feature>
<dbReference type="EMBL" id="QZWG01000011">
    <property type="protein sequence ID" value="RZB80781.1"/>
    <property type="molecule type" value="Genomic_DNA"/>
</dbReference>
<dbReference type="Pfam" id="PF00078">
    <property type="entry name" value="RVT_1"/>
    <property type="match status" value="1"/>
</dbReference>
<feature type="domain" description="Reverse transcriptase" evidence="5">
    <location>
        <begin position="1209"/>
        <end position="1482"/>
    </location>
</feature>
<feature type="region of interest" description="Disordered" evidence="2">
    <location>
        <begin position="592"/>
        <end position="611"/>
    </location>
</feature>
<protein>
    <submittedName>
        <fullName evidence="6">Putative ribonuclease H protein</fullName>
    </submittedName>
</protein>
<feature type="compositionally biased region" description="Basic and acidic residues" evidence="2">
    <location>
        <begin position="10"/>
        <end position="20"/>
    </location>
</feature>
<organism evidence="6 7">
    <name type="scientific">Glycine soja</name>
    <name type="common">Wild soybean</name>
    <dbReference type="NCBI Taxonomy" id="3848"/>
    <lineage>
        <taxon>Eukaryota</taxon>
        <taxon>Viridiplantae</taxon>
        <taxon>Streptophyta</taxon>
        <taxon>Embryophyta</taxon>
        <taxon>Tracheophyta</taxon>
        <taxon>Spermatophyta</taxon>
        <taxon>Magnoliopsida</taxon>
        <taxon>eudicotyledons</taxon>
        <taxon>Gunneridae</taxon>
        <taxon>Pentapetalae</taxon>
        <taxon>rosids</taxon>
        <taxon>fabids</taxon>
        <taxon>Fabales</taxon>
        <taxon>Fabaceae</taxon>
        <taxon>Papilionoideae</taxon>
        <taxon>50 kb inversion clade</taxon>
        <taxon>NPAAA clade</taxon>
        <taxon>indigoferoid/millettioid clade</taxon>
        <taxon>Phaseoleae</taxon>
        <taxon>Glycine</taxon>
        <taxon>Glycine subgen. Soja</taxon>
    </lineage>
</organism>
<keyword evidence="1" id="KW-0694">RNA-binding</keyword>
<dbReference type="SUPFAM" id="SSF54928">
    <property type="entry name" value="RNA-binding domain, RBD"/>
    <property type="match status" value="1"/>
</dbReference>
<dbReference type="PANTHER" id="PTHR21422:SF9">
    <property type="entry name" value="RAB3 GTPASE-ACTIVATING PROTEIN CATALYTIC SUBUNIT"/>
    <property type="match status" value="1"/>
</dbReference>
<evidence type="ECO:0000256" key="3">
    <source>
        <dbReference type="SAM" id="Phobius"/>
    </source>
</evidence>
<reference evidence="6 7" key="1">
    <citation type="submission" date="2018-09" db="EMBL/GenBank/DDBJ databases">
        <title>A high-quality reference genome of wild soybean provides a powerful tool to mine soybean genomes.</title>
        <authorList>
            <person name="Xie M."/>
            <person name="Chung C.Y.L."/>
            <person name="Li M.-W."/>
            <person name="Wong F.-L."/>
            <person name="Chan T.-F."/>
            <person name="Lam H.-M."/>
        </authorList>
    </citation>
    <scope>NUCLEOTIDE SEQUENCE [LARGE SCALE GENOMIC DNA]</scope>
    <source>
        <strain evidence="7">cv. W05</strain>
        <tissue evidence="6">Hypocotyl of etiolated seedlings</tissue>
    </source>
</reference>
<dbReference type="InterPro" id="IPR000477">
    <property type="entry name" value="RT_dom"/>
</dbReference>
<feature type="transmembrane region" description="Helical" evidence="3">
    <location>
        <begin position="1330"/>
        <end position="1351"/>
    </location>
</feature>
<sequence>MASSSSSKKIHADTTDKELTEQEEELEHFDDFTLASSWERFISKIEAVLRVWMSDGPKNLLEKGAVLLEDAGNLYKVKSEMKYAMKSYCMEFYFMTDPDGKLADWNFDLHDLQLCFGVKEFLVIAPQSASGVILDAPESSKLLSAIAIALSNCSSLWPAFVPVHDPSRKAYIGIQSMGTVFTRRFEADRIGSQVPVKLMHLEGLLVTCALNVGVDHRDETNFDWRITPKLPMAYSTLDLSVHNFKVRCAMKLTFRTLPYDDDNMKDAKISKSGENLTGPMCNGTQWDDDCSWSEWYSAEDPVKGFELIAIWSEKMVESSMEMAELENASPHEAEKWLISLRLEGSSGNRVGFASELCLLVDALQVSFEAQFMEDFVSAVENPGSDNLKSMVIPPPTVRDRVLKELFIEVYLVMMLDLSQMSSFANFSLQLSYLGHEGSYGGARQRQYANQVYPNWRNRADITSFYFTRFPEEVHEAELWNHFKKWEDVREIFVSKQRNKEGRRYGFVRFKGVDDVSRLERQLDNTIIGGLKLHVNIPKYARGKLEKGESNNRWQGTNQKQKEGMKTIATTAAHTTVPTRTYAVILATRSGNAGQHRNKVTTQARHGGSHSSIQLDIPKEEDKWYKNAWVGRLRKPEIFERLEDELTWILGSDVTLKYLGDDMVILPGLQDAKAEELIKEEIDNGASLFYSLEKWKPEMRLGNRLVWMHCWGIPLAAWGIEHIRKIIVAVGELVDVDDEVEELRRLDRARVLIRTPWCPTIHHSVTVDIHGKSHLVFMVEETSSNLSERVTVDEANDGSNDPRSDRFPSGRLGTEDPLGNDQYGPTHENPVTDVTDANQTGATPDPQTDVQTCNEGQQTPKQQVTLDQIERDCADTQTEIAVNKKGREENTDGTLLGKKGEFTQGQKEEGINCPPEARQLYFKIPSTPTTTSIGPENKMGFTKGVTETKTRGYSANSPQPQQEKGSDWKVYSRGKGCRKKWTPTNSQQISSNPDSKDLDPQSTTRGLGRGVKWSAIRRLVSQHHVDLLCLQETKKDKIDRGVCQALWGDTDLSWEIYPAINSAGGLLCIWNDGMFKILKLKKCQALAEDSHGFDRTGLQKVNWTEGATNPKELNNLEAASSDRQLTPLELSSRKKLQEDLWIAAQANESLLRQKARTKWIKEGDCNSGYFHKIINYNRRHNAIKGVWLNGVWVEEPIIVKEEIRKFFQLRFNESDFERPVIDGARFREIGQQQNQMLVDSRFLDEFHVNGRFPKGYLKKVMSNIIDERQMAFIKGRNLLHAVVMANEVVEETKRGKKPCLVFKVDYEKAYDSVSWNFLTYMMRRMGFCAKWIQWILGCLPSASLSILVNGSLTTEFQPQRGLRQGDPLAPLLFNIAAEGLTRLMRVAMEKNHFSSFLVGKKKEPVNILQYADDTIFFGEATMENVRTVKTILRCFELASGLKINFAKSRCGAICKSEQWCKEEADFLNCSILPMPFSYLGIPIGANPKHREIWDPIIRKCETKLARWKQRHISLGGRVTLINAVLTTLPIYFFSFFRVPSNIIEKLINIQRRFLWGGGLEQKRIAWVNWETICLPKDKGRLGIKDLRKFNTTLLGKWRWEIFQHEGKGWTRILASKYGGWRQLDEQRSSSYYFHWWKDLKLLNQQQHTAEIKSHIQWKQTISLMGNHNEHGWEWNFSWRRNLFDNEATMAAEFIQETEMLSIQQQGADSWVWRADPSGSYSTKSAYAILLEATRGDADNRPFVELWKLRIPPKAATFAWRLIRNRLPTKTNLRRRLVEISDVTCPLCNNMEEDASHLFFHCSRILPLWWESLRWVGKKTAFPQNPIEHFMQRTNGNAGSIKDTRWKCWWIALTWTIWQHRNKAVFDTQIFDTT</sequence>
<comment type="caution">
    <text evidence="6">The sequence shown here is derived from an EMBL/GenBank/DDBJ whole genome shotgun (WGS) entry which is preliminary data.</text>
</comment>
<evidence type="ECO:0000313" key="7">
    <source>
        <dbReference type="Proteomes" id="UP000289340"/>
    </source>
</evidence>
<feature type="transmembrane region" description="Helical" evidence="3">
    <location>
        <begin position="1513"/>
        <end position="1535"/>
    </location>
</feature>
<evidence type="ECO:0000313" key="6">
    <source>
        <dbReference type="EMBL" id="RZB80781.1"/>
    </source>
</evidence>
<dbReference type="PROSITE" id="PS50102">
    <property type="entry name" value="RRM"/>
    <property type="match status" value="1"/>
</dbReference>
<evidence type="ECO:0000256" key="1">
    <source>
        <dbReference type="PROSITE-ProRule" id="PRU00176"/>
    </source>
</evidence>
<dbReference type="GO" id="GO:0005096">
    <property type="term" value="F:GTPase activator activity"/>
    <property type="evidence" value="ECO:0007669"/>
    <property type="project" value="InterPro"/>
</dbReference>
<feature type="region of interest" description="Disordered" evidence="2">
    <location>
        <begin position="948"/>
        <end position="1005"/>
    </location>
</feature>
<name>A0A445I3T9_GLYSO</name>
<dbReference type="CDD" id="cd00590">
    <property type="entry name" value="RRM_SF"/>
    <property type="match status" value="1"/>
</dbReference>
<dbReference type="InterPro" id="IPR043502">
    <property type="entry name" value="DNA/RNA_pol_sf"/>
</dbReference>
<dbReference type="PANTHER" id="PTHR21422">
    <property type="entry name" value="RAB3 GTPASE-ACTIVATING PROTEIN CATALYTIC SUBUNIT"/>
    <property type="match status" value="1"/>
</dbReference>
<dbReference type="InterPro" id="IPR035979">
    <property type="entry name" value="RBD_domain_sf"/>
</dbReference>
<dbReference type="GO" id="GO:0003723">
    <property type="term" value="F:RNA binding"/>
    <property type="evidence" value="ECO:0007669"/>
    <property type="project" value="UniProtKB-UniRule"/>
</dbReference>
<accession>A0A445I3T9</accession>
<dbReference type="SMART" id="SM00360">
    <property type="entry name" value="RRM"/>
    <property type="match status" value="1"/>
</dbReference>
<gene>
    <name evidence="6" type="ORF">D0Y65_030480</name>
</gene>
<dbReference type="InterPro" id="IPR012677">
    <property type="entry name" value="Nucleotide-bd_a/b_plait_sf"/>
</dbReference>
<dbReference type="InterPro" id="IPR045700">
    <property type="entry name" value="Rab3GAP1"/>
</dbReference>
<dbReference type="PROSITE" id="PS50878">
    <property type="entry name" value="RT_POL"/>
    <property type="match status" value="1"/>
</dbReference>
<dbReference type="SUPFAM" id="SSF56672">
    <property type="entry name" value="DNA/RNA polymerases"/>
    <property type="match status" value="1"/>
</dbReference>
<evidence type="ECO:0000259" key="4">
    <source>
        <dbReference type="PROSITE" id="PS50102"/>
    </source>
</evidence>
<evidence type="ECO:0000259" key="5">
    <source>
        <dbReference type="PROSITE" id="PS50878"/>
    </source>
</evidence>